<organism evidence="1 2">
    <name type="scientific">Natrialba hulunbeirensis JCM 10989</name>
    <dbReference type="NCBI Taxonomy" id="1227493"/>
    <lineage>
        <taxon>Archaea</taxon>
        <taxon>Methanobacteriati</taxon>
        <taxon>Methanobacteriota</taxon>
        <taxon>Stenosarchaea group</taxon>
        <taxon>Halobacteria</taxon>
        <taxon>Halobacteriales</taxon>
        <taxon>Natrialbaceae</taxon>
        <taxon>Natrialba</taxon>
    </lineage>
</organism>
<proteinExistence type="predicted"/>
<name>M0AB74_9EURY</name>
<dbReference type="STRING" id="1227493.C483_00859"/>
<evidence type="ECO:0000313" key="1">
    <source>
        <dbReference type="EMBL" id="ELY95651.1"/>
    </source>
</evidence>
<reference evidence="1 2" key="1">
    <citation type="journal article" date="2014" name="PLoS Genet.">
        <title>Phylogenetically driven sequencing of extremely halophilic archaea reveals strategies for static and dynamic osmo-response.</title>
        <authorList>
            <person name="Becker E.A."/>
            <person name="Seitzer P.M."/>
            <person name="Tritt A."/>
            <person name="Larsen D."/>
            <person name="Krusor M."/>
            <person name="Yao A.I."/>
            <person name="Wu D."/>
            <person name="Madern D."/>
            <person name="Eisen J.A."/>
            <person name="Darling A.E."/>
            <person name="Facciotti M.T."/>
        </authorList>
    </citation>
    <scope>NUCLEOTIDE SEQUENCE [LARGE SCALE GENOMIC DNA]</scope>
    <source>
        <strain evidence="1 2">JCM 10989</strain>
    </source>
</reference>
<sequence length="116" mass="13096">MIVDTSFVLDIIDDVDPTIQKERELEAESVSLVIPSMTALKLYIGVGKATNTLEERQQVEAVLDSYPVAETRCRSHRRTPSHRSRRPLRRLSYPCECARLRSPHPCAPRVHAESAA</sequence>
<dbReference type="EMBL" id="AOIM01000007">
    <property type="protein sequence ID" value="ELY95651.1"/>
    <property type="molecule type" value="Genomic_DNA"/>
</dbReference>
<gene>
    <name evidence="1" type="ORF">C483_00859</name>
</gene>
<dbReference type="Proteomes" id="UP000011519">
    <property type="component" value="Unassembled WGS sequence"/>
</dbReference>
<evidence type="ECO:0000313" key="2">
    <source>
        <dbReference type="Proteomes" id="UP000011519"/>
    </source>
</evidence>
<accession>M0AB74</accession>
<keyword evidence="2" id="KW-1185">Reference proteome</keyword>
<comment type="caution">
    <text evidence="1">The sequence shown here is derived from an EMBL/GenBank/DDBJ whole genome shotgun (WGS) entry which is preliminary data.</text>
</comment>
<dbReference type="AlphaFoldDB" id="M0AB74"/>
<protein>
    <submittedName>
        <fullName evidence="1">PilT protein domain-containing protein</fullName>
    </submittedName>
</protein>